<keyword evidence="6" id="KW-0539">Nucleus</keyword>
<evidence type="ECO:0008006" key="9">
    <source>
        <dbReference type="Google" id="ProtNLM"/>
    </source>
</evidence>
<evidence type="ECO:0000256" key="2">
    <source>
        <dbReference type="ARBA" id="ARBA00022833"/>
    </source>
</evidence>
<gene>
    <name evidence="7" type="ORF">CC84DRAFT_1178236</name>
</gene>
<evidence type="ECO:0000256" key="1">
    <source>
        <dbReference type="ARBA" id="ARBA00022723"/>
    </source>
</evidence>
<dbReference type="RefSeq" id="XP_018032984.1">
    <property type="nucleotide sequence ID" value="XM_018180325.1"/>
</dbReference>
<dbReference type="GeneID" id="28763811"/>
<proteinExistence type="predicted"/>
<sequence length="546" mass="61864">MANHSNATKRRRTCKTGCLTCKCISTGRTCDGYGIWGGGGNHVEAIGETATLLSRNSQHPRLLVNVPVSRYTLDEQLYLDWFHVITVPKIPGLFPHRFWNTLLRQASVTEPAVFHATLTLSSAHKTTRGDENATNKINALNEQDAFMLRNYSKAIHHLQPHLTTKDRASTRVALIACAVFTCLEFLRGNFKTAQTHLRSGMRVLQEYGNEQNGVVILRATDATDQWIIETFQRLHMQVALFHRTHLRPAFIILQHQPSTTSLNSNFETLQEAWNELNAILYKIVALKGNVPAHQIRASHATNHGTCDSELIPHQQQLQASLHHWHTTYLTCKPHLDPQEPTLVINAVMLNFYALASILCATSLSTELAYDAHTAGFLAILANSIHLWKSRPPEKICDKAGFNMAHSIVDFGWVPPLYYTAVKCRVRKIRSHAVRLLESTLHREGIWDCRIMSMVMRRVMDLEDDGLCGDDEGLALDMVPRLDGLEQPVLPLERRVGEIKVEMEDEMVESVMVEYRKAWRGAQWERVRVALTTTETRLDAVGRWKGH</sequence>
<keyword evidence="5" id="KW-0804">Transcription</keyword>
<dbReference type="AlphaFoldDB" id="A0A177C6W9"/>
<accession>A0A177C6W9</accession>
<keyword evidence="8" id="KW-1185">Reference proteome</keyword>
<dbReference type="GO" id="GO:0046872">
    <property type="term" value="F:metal ion binding"/>
    <property type="evidence" value="ECO:0007669"/>
    <property type="project" value="UniProtKB-KW"/>
</dbReference>
<dbReference type="GO" id="GO:0003677">
    <property type="term" value="F:DNA binding"/>
    <property type="evidence" value="ECO:0007669"/>
    <property type="project" value="UniProtKB-KW"/>
</dbReference>
<dbReference type="Pfam" id="PF11951">
    <property type="entry name" value="Fungal_trans_2"/>
    <property type="match status" value="1"/>
</dbReference>
<keyword evidence="4" id="KW-0238">DNA-binding</keyword>
<protein>
    <recommendedName>
        <fullName evidence="9">Zn(2)-C6 fungal-type domain-containing protein</fullName>
    </recommendedName>
</protein>
<reference evidence="7 8" key="1">
    <citation type="submission" date="2016-05" db="EMBL/GenBank/DDBJ databases">
        <title>Comparative analysis of secretome profiles of manganese(II)-oxidizing ascomycete fungi.</title>
        <authorList>
            <consortium name="DOE Joint Genome Institute"/>
            <person name="Zeiner C.A."/>
            <person name="Purvine S.O."/>
            <person name="Zink E.M."/>
            <person name="Wu S."/>
            <person name="Pasa-Tolic L."/>
            <person name="Chaput D.L."/>
            <person name="Haridas S."/>
            <person name="Grigoriev I.V."/>
            <person name="Santelli C.M."/>
            <person name="Hansel C.M."/>
        </authorList>
    </citation>
    <scope>NUCLEOTIDE SEQUENCE [LARGE SCALE GENOMIC DNA]</scope>
    <source>
        <strain evidence="7 8">AP3s5-JAC2a</strain>
    </source>
</reference>
<dbReference type="InterPro" id="IPR021858">
    <property type="entry name" value="Fun_TF"/>
</dbReference>
<evidence type="ECO:0000256" key="6">
    <source>
        <dbReference type="ARBA" id="ARBA00023242"/>
    </source>
</evidence>
<evidence type="ECO:0000256" key="3">
    <source>
        <dbReference type="ARBA" id="ARBA00023015"/>
    </source>
</evidence>
<dbReference type="Proteomes" id="UP000077069">
    <property type="component" value="Unassembled WGS sequence"/>
</dbReference>
<keyword evidence="2" id="KW-0862">Zinc</keyword>
<dbReference type="PANTHER" id="PTHR36206">
    <property type="entry name" value="ASPERCRYPTIN BIOSYNTHESIS CLUSTER-SPECIFIC TRANSCRIPTION REGULATOR ATNN-RELATED"/>
    <property type="match status" value="1"/>
</dbReference>
<dbReference type="OrthoDB" id="3172332at2759"/>
<evidence type="ECO:0000313" key="8">
    <source>
        <dbReference type="Proteomes" id="UP000077069"/>
    </source>
</evidence>
<name>A0A177C6W9_9PLEO</name>
<dbReference type="InterPro" id="IPR052360">
    <property type="entry name" value="Transcr_Regulatory_Proteins"/>
</dbReference>
<keyword evidence="1" id="KW-0479">Metal-binding</keyword>
<evidence type="ECO:0000256" key="4">
    <source>
        <dbReference type="ARBA" id="ARBA00023125"/>
    </source>
</evidence>
<dbReference type="STRING" id="1460663.A0A177C6W9"/>
<dbReference type="EMBL" id="KV441555">
    <property type="protein sequence ID" value="OAG02619.1"/>
    <property type="molecule type" value="Genomic_DNA"/>
</dbReference>
<organism evidence="7 8">
    <name type="scientific">Paraphaeosphaeria sporulosa</name>
    <dbReference type="NCBI Taxonomy" id="1460663"/>
    <lineage>
        <taxon>Eukaryota</taxon>
        <taxon>Fungi</taxon>
        <taxon>Dikarya</taxon>
        <taxon>Ascomycota</taxon>
        <taxon>Pezizomycotina</taxon>
        <taxon>Dothideomycetes</taxon>
        <taxon>Pleosporomycetidae</taxon>
        <taxon>Pleosporales</taxon>
        <taxon>Massarineae</taxon>
        <taxon>Didymosphaeriaceae</taxon>
        <taxon>Paraphaeosphaeria</taxon>
    </lineage>
</organism>
<keyword evidence="3" id="KW-0805">Transcription regulation</keyword>
<dbReference type="InParanoid" id="A0A177C6W9"/>
<dbReference type="PANTHER" id="PTHR36206:SF16">
    <property type="entry name" value="TRANSCRIPTION FACTOR DOMAIN-CONTAINING PROTEIN-RELATED"/>
    <property type="match status" value="1"/>
</dbReference>
<evidence type="ECO:0000256" key="5">
    <source>
        <dbReference type="ARBA" id="ARBA00023163"/>
    </source>
</evidence>
<evidence type="ECO:0000313" key="7">
    <source>
        <dbReference type="EMBL" id="OAG02619.1"/>
    </source>
</evidence>